<feature type="compositionally biased region" description="Basic residues" evidence="2">
    <location>
        <begin position="392"/>
        <end position="401"/>
    </location>
</feature>
<evidence type="ECO:0000313" key="5">
    <source>
        <dbReference type="Proteomes" id="UP000801428"/>
    </source>
</evidence>
<feature type="region of interest" description="Disordered" evidence="2">
    <location>
        <begin position="234"/>
        <end position="311"/>
    </location>
</feature>
<evidence type="ECO:0000313" key="4">
    <source>
        <dbReference type="EMBL" id="KAF2994342.1"/>
    </source>
</evidence>
<evidence type="ECO:0000256" key="1">
    <source>
        <dbReference type="PROSITE-ProRule" id="PRU00723"/>
    </source>
</evidence>
<feature type="compositionally biased region" description="Basic and acidic residues" evidence="2">
    <location>
        <begin position="357"/>
        <end position="366"/>
    </location>
</feature>
<gene>
    <name evidence="4" type="ORF">E8E13_000032</name>
</gene>
<dbReference type="OrthoDB" id="5355510at2759"/>
<comment type="caution">
    <text evidence="4">The sequence shown here is derived from an EMBL/GenBank/DDBJ whole genome shotgun (WGS) entry which is preliminary data.</text>
</comment>
<name>A0A9P4W3T5_CURKU</name>
<dbReference type="GO" id="GO:0008270">
    <property type="term" value="F:zinc ion binding"/>
    <property type="evidence" value="ECO:0007669"/>
    <property type="project" value="UniProtKB-KW"/>
</dbReference>
<sequence>MALAPLVPLLAPGVRYYILRDDIAVPLVPVDQIPACIKSLSTSLSPGRCKIEGWQLVGETQQSARLLEVDSATSSEFLSRDYTARFRNDSRAVSKKEYCSHWIRTNSCDFAQDGCKYKHEMPDLATLRRISFDDYPPWWKKKMSSRVDVGLRPRSLPRSNDQEGHLSVQTPTPRAFNHSPSSRSTGRPYISKAFESSTSERRTATKGKASASLPGLIDICIDEDRSNIRAPMLRANQALPHSRGLSRLRAPEKNRASPKEAPADETTTTHIPNLIDFDDDQSMTPSSSPDPRVTDVHPSALPARPNHNLAQPTARAPDMLASISKKHQVYHKRQSAPPRMLGESRYAVSRPPSTRARTADMGDRSSEPAYARESVVSWHTTTSNALRERSPKSKKQSKSRSKGASSPPIHRTSHSKGRIERERDSP</sequence>
<feature type="compositionally biased region" description="Basic and acidic residues" evidence="2">
    <location>
        <begin position="249"/>
        <end position="262"/>
    </location>
</feature>
<keyword evidence="1" id="KW-0862">Zinc</keyword>
<protein>
    <recommendedName>
        <fullName evidence="3">C3H1-type domain-containing protein</fullName>
    </recommendedName>
</protein>
<dbReference type="EMBL" id="SWKU01000041">
    <property type="protein sequence ID" value="KAF2994342.1"/>
    <property type="molecule type" value="Genomic_DNA"/>
</dbReference>
<keyword evidence="1" id="KW-0863">Zinc-finger</keyword>
<evidence type="ECO:0000259" key="3">
    <source>
        <dbReference type="PROSITE" id="PS50103"/>
    </source>
</evidence>
<feature type="compositionally biased region" description="Basic and acidic residues" evidence="2">
    <location>
        <begin position="417"/>
        <end position="426"/>
    </location>
</feature>
<feature type="region of interest" description="Disordered" evidence="2">
    <location>
        <begin position="325"/>
        <end position="426"/>
    </location>
</feature>
<dbReference type="InterPro" id="IPR000571">
    <property type="entry name" value="Znf_CCCH"/>
</dbReference>
<keyword evidence="1" id="KW-0479">Metal-binding</keyword>
<feature type="compositionally biased region" description="Polar residues" evidence="2">
    <location>
        <begin position="167"/>
        <end position="185"/>
    </location>
</feature>
<reference evidence="4" key="1">
    <citation type="submission" date="2019-04" db="EMBL/GenBank/DDBJ databases">
        <title>Sequencing of skin fungus with MAO and IRED activity.</title>
        <authorList>
            <person name="Marsaioli A.J."/>
            <person name="Bonatto J.M.C."/>
            <person name="Reis Junior O."/>
        </authorList>
    </citation>
    <scope>NUCLEOTIDE SEQUENCE</scope>
    <source>
        <strain evidence="4">30M1</strain>
    </source>
</reference>
<evidence type="ECO:0000256" key="2">
    <source>
        <dbReference type="SAM" id="MobiDB-lite"/>
    </source>
</evidence>
<keyword evidence="5" id="KW-1185">Reference proteome</keyword>
<feature type="zinc finger region" description="C3H1-type" evidence="1">
    <location>
        <begin position="94"/>
        <end position="122"/>
    </location>
</feature>
<feature type="domain" description="C3H1-type" evidence="3">
    <location>
        <begin position="94"/>
        <end position="122"/>
    </location>
</feature>
<organism evidence="4 5">
    <name type="scientific">Curvularia kusanoi</name>
    <name type="common">Cochliobolus kusanoi</name>
    <dbReference type="NCBI Taxonomy" id="90978"/>
    <lineage>
        <taxon>Eukaryota</taxon>
        <taxon>Fungi</taxon>
        <taxon>Dikarya</taxon>
        <taxon>Ascomycota</taxon>
        <taxon>Pezizomycotina</taxon>
        <taxon>Dothideomycetes</taxon>
        <taxon>Pleosporomycetidae</taxon>
        <taxon>Pleosporales</taxon>
        <taxon>Pleosporineae</taxon>
        <taxon>Pleosporaceae</taxon>
        <taxon>Curvularia</taxon>
    </lineage>
</organism>
<dbReference type="Proteomes" id="UP000801428">
    <property type="component" value="Unassembled WGS sequence"/>
</dbReference>
<accession>A0A9P4W3T5</accession>
<feature type="compositionally biased region" description="Basic residues" evidence="2">
    <location>
        <begin position="325"/>
        <end position="334"/>
    </location>
</feature>
<feature type="region of interest" description="Disordered" evidence="2">
    <location>
        <begin position="150"/>
        <end position="189"/>
    </location>
</feature>
<dbReference type="PROSITE" id="PS50103">
    <property type="entry name" value="ZF_C3H1"/>
    <property type="match status" value="1"/>
</dbReference>
<dbReference type="AlphaFoldDB" id="A0A9P4W3T5"/>
<proteinExistence type="predicted"/>